<dbReference type="InterPro" id="IPR050704">
    <property type="entry name" value="Peptidase_C85-like"/>
</dbReference>
<feature type="compositionally biased region" description="Basic and acidic residues" evidence="2">
    <location>
        <begin position="161"/>
        <end position="179"/>
    </location>
</feature>
<evidence type="ECO:0000256" key="2">
    <source>
        <dbReference type="SAM" id="MobiDB-lite"/>
    </source>
</evidence>
<evidence type="ECO:0000313" key="5">
    <source>
        <dbReference type="Proteomes" id="UP000836841"/>
    </source>
</evidence>
<reference evidence="4 5" key="1">
    <citation type="submission" date="2022-03" db="EMBL/GenBank/DDBJ databases">
        <authorList>
            <person name="Nunn A."/>
            <person name="Chopra R."/>
            <person name="Nunn A."/>
            <person name="Contreras Garrido A."/>
        </authorList>
    </citation>
    <scope>NUCLEOTIDE SEQUENCE [LARGE SCALE GENOMIC DNA]</scope>
</reference>
<gene>
    <name evidence="4" type="ORF">TAV2_LOCUS18596</name>
</gene>
<feature type="domain" description="OTU" evidence="3">
    <location>
        <begin position="12"/>
        <end position="132"/>
    </location>
</feature>
<dbReference type="InterPro" id="IPR003323">
    <property type="entry name" value="OTU_dom"/>
</dbReference>
<dbReference type="GO" id="GO:0004843">
    <property type="term" value="F:cysteine-type deubiquitinase activity"/>
    <property type="evidence" value="ECO:0007669"/>
    <property type="project" value="TreeGrafter"/>
</dbReference>
<dbReference type="Pfam" id="PF02338">
    <property type="entry name" value="OTU"/>
    <property type="match status" value="1"/>
</dbReference>
<dbReference type="PANTHER" id="PTHR12419">
    <property type="entry name" value="OTU DOMAIN CONTAINING PROTEIN"/>
    <property type="match status" value="1"/>
</dbReference>
<dbReference type="PANTHER" id="PTHR12419:SF103">
    <property type="entry name" value="OVARIAN TUMOR DOMAIN-CONTAINING DEUBIQUITINATING ENZYME 10-RELATED"/>
    <property type="match status" value="1"/>
</dbReference>
<dbReference type="Gene3D" id="3.90.70.80">
    <property type="match status" value="1"/>
</dbReference>
<proteinExistence type="inferred from homology"/>
<feature type="non-terminal residue" evidence="4">
    <location>
        <position position="1"/>
    </location>
</feature>
<evidence type="ECO:0000259" key="3">
    <source>
        <dbReference type="Pfam" id="PF02338"/>
    </source>
</evidence>
<dbReference type="CDD" id="cd22751">
    <property type="entry name" value="OTU_plant_OTU9-like"/>
    <property type="match status" value="1"/>
</dbReference>
<feature type="compositionally biased region" description="Polar residues" evidence="2">
    <location>
        <begin position="194"/>
        <end position="224"/>
    </location>
</feature>
<dbReference type="AlphaFoldDB" id="A0AAU9SY60"/>
<evidence type="ECO:0000256" key="1">
    <source>
        <dbReference type="ARBA" id="ARBA00010407"/>
    </source>
</evidence>
<name>A0AAU9SY60_THLAR</name>
<feature type="region of interest" description="Disordered" evidence="2">
    <location>
        <begin position="150"/>
        <end position="254"/>
    </location>
</feature>
<feature type="compositionally biased region" description="Basic and acidic residues" evidence="2">
    <location>
        <begin position="235"/>
        <end position="254"/>
    </location>
</feature>
<accession>A0AAU9SY60</accession>
<dbReference type="Proteomes" id="UP000836841">
    <property type="component" value="Chromosome 6"/>
</dbReference>
<protein>
    <recommendedName>
        <fullName evidence="3">OTU domain-containing protein</fullName>
    </recommendedName>
</protein>
<keyword evidence="5" id="KW-1185">Reference proteome</keyword>
<dbReference type="GO" id="GO:0016579">
    <property type="term" value="P:protein deubiquitination"/>
    <property type="evidence" value="ECO:0007669"/>
    <property type="project" value="TreeGrafter"/>
</dbReference>
<comment type="similarity">
    <text evidence="1">Belongs to the peptidase C85 family.</text>
</comment>
<evidence type="ECO:0000313" key="4">
    <source>
        <dbReference type="EMBL" id="CAH2073002.1"/>
    </source>
</evidence>
<dbReference type="EMBL" id="OU466862">
    <property type="protein sequence ID" value="CAH2073002.1"/>
    <property type="molecule type" value="Genomic_DNA"/>
</dbReference>
<dbReference type="SUPFAM" id="SSF54001">
    <property type="entry name" value="Cysteine proteinases"/>
    <property type="match status" value="1"/>
</dbReference>
<organism evidence="4 5">
    <name type="scientific">Thlaspi arvense</name>
    <name type="common">Field penny-cress</name>
    <dbReference type="NCBI Taxonomy" id="13288"/>
    <lineage>
        <taxon>Eukaryota</taxon>
        <taxon>Viridiplantae</taxon>
        <taxon>Streptophyta</taxon>
        <taxon>Embryophyta</taxon>
        <taxon>Tracheophyta</taxon>
        <taxon>Spermatophyta</taxon>
        <taxon>Magnoliopsida</taxon>
        <taxon>eudicotyledons</taxon>
        <taxon>Gunneridae</taxon>
        <taxon>Pentapetalae</taxon>
        <taxon>rosids</taxon>
        <taxon>malvids</taxon>
        <taxon>Brassicales</taxon>
        <taxon>Brassicaceae</taxon>
        <taxon>Thlaspideae</taxon>
        <taxon>Thlaspi</taxon>
    </lineage>
</organism>
<feature type="non-terminal residue" evidence="4">
    <location>
        <position position="254"/>
    </location>
</feature>
<dbReference type="InterPro" id="IPR038765">
    <property type="entry name" value="Papain-like_cys_pep_sf"/>
</dbReference>
<sequence length="254" mass="28989">LEWEGFSETKIKSDGNCQFSSLADQLFQNPDLHEKVRERVVKQLKTCPKTYKGFVEMDSSKKRAENVPKDYSDYVKNMSKNGVWGDRITLQAAADTFEVKIVLITSNKESPSVEILPNSQKFERVIHLSYLAGVHYSSIYLKGGSETDTASMELQGKTKNKKETEEENEKEKEKEDEKKNKKKRKNNKKKDINRASTESSQNDEVSSKGRMQQTSEATLQSSLTALKLRGKHRVPAHEAESKPSNRFEFLDTTD</sequence>